<evidence type="ECO:0000313" key="2">
    <source>
        <dbReference type="Proteomes" id="UP000190541"/>
    </source>
</evidence>
<dbReference type="SUPFAM" id="SSF48452">
    <property type="entry name" value="TPR-like"/>
    <property type="match status" value="1"/>
</dbReference>
<reference evidence="1 2" key="1">
    <citation type="submission" date="2017-02" db="EMBL/GenBank/DDBJ databases">
        <authorList>
            <person name="Peterson S.W."/>
        </authorList>
    </citation>
    <scope>NUCLEOTIDE SEQUENCE [LARGE SCALE GENOMIC DNA]</scope>
    <source>
        <strain evidence="1 2">DSM 22899</strain>
    </source>
</reference>
<dbReference type="RefSeq" id="WP_079715590.1">
    <property type="nucleotide sequence ID" value="NZ_FUYS01000002.1"/>
</dbReference>
<protein>
    <submittedName>
        <fullName evidence="1">Starch-binding associating with outer membrane</fullName>
    </submittedName>
</protein>
<keyword evidence="2" id="KW-1185">Reference proteome</keyword>
<sequence>MKKANHYSHILKNLRSYLGLALVGVFTISCEKFVDINDDPNNPTEPTLNLLLPATQLSLVGHFSGSSATGGLNGGATTVSQHVASGNLNRWSQTGNTFSTPWAGFYTETIPDLETIISVGTEQEEWGYVAIAKLQKAYLYSIMVDVWGDIPYSQAGGGYPNPAFENGQKIYDSLFDLIDEGLSDIGKGFSVTSSADLFFQGSAEKWSRMGKSLKLKLLNQIRLVDAVRAETGIKALIADADGLIDDNRHDFTFQYGTTVSPNARHPWFVSWYNTGRGGYVSMPLIDRLKAQDDPRLRYYIFRMDERRGLANSTNGEGYYGRYPGDGTASPADLNTRAIVGIYPAGGLYDNGTIPSLTEQHVYLNNDGAVSGTTNNSFKVALFTNGDGNGAGILPLITNFMVKFIRAEAALTLNTGEDAKQLLKDGVEAHLTLVNAVSASNGGQTIPPANINGFVYRIGEQFDAADAAGKMELLMMQKWIALYGNGVEAYNDYRRTGLPELADLLAPLDEYPMRFYYSETELTSNETVIAIRDEFQRKQQFTPVFWDVND</sequence>
<dbReference type="STRING" id="623280.SAMN05660226_00861"/>
<proteinExistence type="predicted"/>
<dbReference type="AlphaFoldDB" id="A0A1T5AKT2"/>
<dbReference type="InterPro" id="IPR011990">
    <property type="entry name" value="TPR-like_helical_dom_sf"/>
</dbReference>
<evidence type="ECO:0000313" key="1">
    <source>
        <dbReference type="EMBL" id="SKB35566.1"/>
    </source>
</evidence>
<dbReference type="OrthoDB" id="9766256at2"/>
<accession>A0A1T5AKT2</accession>
<dbReference type="InterPro" id="IPR041662">
    <property type="entry name" value="SusD-like_2"/>
</dbReference>
<dbReference type="PROSITE" id="PS51257">
    <property type="entry name" value="PROKAR_LIPOPROTEIN"/>
    <property type="match status" value="1"/>
</dbReference>
<organism evidence="1 2">
    <name type="scientific">Parapedobacter luteus</name>
    <dbReference type="NCBI Taxonomy" id="623280"/>
    <lineage>
        <taxon>Bacteria</taxon>
        <taxon>Pseudomonadati</taxon>
        <taxon>Bacteroidota</taxon>
        <taxon>Sphingobacteriia</taxon>
        <taxon>Sphingobacteriales</taxon>
        <taxon>Sphingobacteriaceae</taxon>
        <taxon>Parapedobacter</taxon>
    </lineage>
</organism>
<dbReference type="Gene3D" id="1.25.40.390">
    <property type="match status" value="1"/>
</dbReference>
<dbReference type="Proteomes" id="UP000190541">
    <property type="component" value="Unassembled WGS sequence"/>
</dbReference>
<dbReference type="EMBL" id="FUYS01000002">
    <property type="protein sequence ID" value="SKB35566.1"/>
    <property type="molecule type" value="Genomic_DNA"/>
</dbReference>
<name>A0A1T5AKT2_9SPHI</name>
<gene>
    <name evidence="1" type="ORF">SAMN05660226_00861</name>
</gene>
<dbReference type="Pfam" id="PF12771">
    <property type="entry name" value="SusD-like_2"/>
    <property type="match status" value="1"/>
</dbReference>